<evidence type="ECO:0000256" key="4">
    <source>
        <dbReference type="ARBA" id="ARBA00023295"/>
    </source>
</evidence>
<organism evidence="6 7">
    <name type="scientific">Enterocloster alcoholdehydrogenati</name>
    <dbReference type="NCBI Taxonomy" id="2547410"/>
    <lineage>
        <taxon>Bacteria</taxon>
        <taxon>Bacillati</taxon>
        <taxon>Bacillota</taxon>
        <taxon>Clostridia</taxon>
        <taxon>Lachnospirales</taxon>
        <taxon>Lachnospiraceae</taxon>
        <taxon>Enterocloster</taxon>
    </lineage>
</organism>
<dbReference type="Proteomes" id="UP001600894">
    <property type="component" value="Unassembled WGS sequence"/>
</dbReference>
<dbReference type="SUPFAM" id="SSF88688">
    <property type="entry name" value="Families 57/38 glycoside transferase middle domain"/>
    <property type="match status" value="1"/>
</dbReference>
<comment type="caution">
    <text evidence="6">The sequence shown here is derived from an EMBL/GenBank/DDBJ whole genome shotgun (WGS) entry which is preliminary data.</text>
</comment>
<dbReference type="PANTHER" id="PTHR46017:SF1">
    <property type="entry name" value="ALPHA-MANNOSIDASE 2C1"/>
    <property type="match status" value="1"/>
</dbReference>
<sequence>MDIIRNRILPILESLGGWRYQEKEILTEVEICEGDYNFTERLNGRILQEGWKPFGSYETWGGGDRHFWFRTRAQVREKWKGKEVRITLNTGADDIWNTDNPQVMVYKNGVLSGTMDMNHQDLILTEAAQGGEMYELVFYAYSNSEAPTNFFHLILSVYNEDVAGLYYDLKVPFEAAELLSEEDLNRIEIMKCLNGCISRLDLRKTESEEFEQSIKEARMYLRENREKLYRYTPVTVHSIGHTHIDVAWKWPLRQTRQKAVRSFRTVLNLMERFPEYKFMSSQPQLYEFVKEEAPELFEEIQKKIDQGRWEAEGGMWLEPDCNLVSGESLIRHILYGRRFFEKELGAKKQEVLWLPDVFGYSAAMPQIMKKAGLSYFMTTKLGWNEYNIFPYDTFMWKGIDGSQVLTHLITTRNYLPGKGIRDLPNGSTTYNGLQNASQIKGTWQRYQNKDVSTDVLTCYGYGDGGGGPTEEMLEQSRRLEPGVAGVPRVRQTFVKDFFHILENNMDKKHLPSWSGELYLEFHRGTYTSQAKNKWYNRKCEFLMGDAEFYSVFANALGANLAYPVGELEKNWKLLLLNQFHDILPGSAIRDVYSDSQNQYEEILSSGRSLAKKARTAALAALEKKSDGESLAVFNPLGFERTGIGILSGREAEKIGWIEDGLKTERLLFQKMQGGDYLCLAKGIPSKGLCVYEKEDVDQRFFAPVIQNLLTDERGWPVSLDTPFFHIEFDREGEMSRILDRTEGRELLKKGEVGNRLTIYEDRPREFDAWNIDPSYEEKQWAFGPAEAFCLEENGPVQGTLYIRRRFLDSVLEQRICFYGHTSRIDFKTTADWREHQLLLRTAFPLDIQGSEADFEIQFGNVKRPVHKNTTWDQARFEVCAHKWMDLSEYGYGVALLNDCKYGCDIHDSVLNLTLIKSGIFPDPEADQGIHHFTYSLYPHQGDFRRGRVIQEAYDLNCPLFMENGAKTEAGSWSFLQIDEENILADTVKKAEDGDDLILRFYEAYGMRTKVRLTLPLLASGFGAAICDLMEETEPGKIAADQEKTLIQKGSSLEFEMKPYEITSIRLQWNRKI</sequence>
<keyword evidence="3" id="KW-0378">Hydrolase</keyword>
<dbReference type="Pfam" id="PF07748">
    <property type="entry name" value="Glyco_hydro_38C"/>
    <property type="match status" value="1"/>
</dbReference>
<dbReference type="Gene3D" id="2.60.40.2220">
    <property type="match status" value="1"/>
</dbReference>
<evidence type="ECO:0000256" key="3">
    <source>
        <dbReference type="ARBA" id="ARBA00022801"/>
    </source>
</evidence>
<evidence type="ECO:0000256" key="1">
    <source>
        <dbReference type="ARBA" id="ARBA00009792"/>
    </source>
</evidence>
<dbReference type="InterPro" id="IPR015341">
    <property type="entry name" value="Glyco_hydro_38_cen"/>
</dbReference>
<evidence type="ECO:0000256" key="2">
    <source>
        <dbReference type="ARBA" id="ARBA00022723"/>
    </source>
</evidence>
<dbReference type="Gene3D" id="3.20.110.10">
    <property type="entry name" value="Glycoside hydrolase 38, N terminal domain"/>
    <property type="match status" value="1"/>
</dbReference>
<feature type="domain" description="Glycoside hydrolase family 38 central" evidence="5">
    <location>
        <begin position="520"/>
        <end position="599"/>
    </location>
</feature>
<dbReference type="SUPFAM" id="SSF74650">
    <property type="entry name" value="Galactose mutarotase-like"/>
    <property type="match status" value="1"/>
</dbReference>
<keyword evidence="7" id="KW-1185">Reference proteome</keyword>
<dbReference type="InterPro" id="IPR037094">
    <property type="entry name" value="Glyco_hydro_38_cen_sf"/>
</dbReference>
<reference evidence="6 7" key="1">
    <citation type="submission" date="2024-04" db="EMBL/GenBank/DDBJ databases">
        <title>Defined microbial consortia suppress multidrug-resistant proinflammatory Enterobacteriaceae via ecological control.</title>
        <authorList>
            <person name="Furuichi M."/>
            <person name="Kawaguchi T."/>
            <person name="Pust M."/>
            <person name="Yasuma K."/>
            <person name="Plichta D."/>
            <person name="Hasegawa N."/>
            <person name="Ohya T."/>
            <person name="Bhattarai S."/>
            <person name="Sasajima S."/>
            <person name="Aoto Y."/>
            <person name="Tuganbaev T."/>
            <person name="Yaginuma M."/>
            <person name="Ueda M."/>
            <person name="Okahashi N."/>
            <person name="Amafuji K."/>
            <person name="Kiridooshi Y."/>
            <person name="Sugita K."/>
            <person name="Strazar M."/>
            <person name="Skelly A."/>
            <person name="Suda W."/>
            <person name="Hattori M."/>
            <person name="Nakamoto N."/>
            <person name="Caballero S."/>
            <person name="Norman J."/>
            <person name="Olle B."/>
            <person name="Tanoue T."/>
            <person name="Arita M."/>
            <person name="Bucci V."/>
            <person name="Atarashi K."/>
            <person name="Xavier R."/>
            <person name="Honda K."/>
        </authorList>
    </citation>
    <scope>NUCLEOTIDE SEQUENCE [LARGE SCALE GENOMIC DNA]</scope>
    <source>
        <strain evidence="7">f13</strain>
    </source>
</reference>
<dbReference type="Pfam" id="PF01074">
    <property type="entry name" value="Glyco_hydro_38N"/>
    <property type="match status" value="1"/>
</dbReference>
<comment type="similarity">
    <text evidence="1">Belongs to the glycosyl hydrolase 38 family.</text>
</comment>
<dbReference type="CDD" id="cd10789">
    <property type="entry name" value="GH38N_AMII_ER_cytosolic"/>
    <property type="match status" value="1"/>
</dbReference>
<dbReference type="InterPro" id="IPR028995">
    <property type="entry name" value="Glyco_hydro_57/38_cen_sf"/>
</dbReference>
<evidence type="ECO:0000259" key="5">
    <source>
        <dbReference type="SMART" id="SM00872"/>
    </source>
</evidence>
<dbReference type="InterPro" id="IPR011682">
    <property type="entry name" value="Glyco_hydro_38_C"/>
</dbReference>
<dbReference type="SMART" id="SM00872">
    <property type="entry name" value="Alpha-mann_mid"/>
    <property type="match status" value="1"/>
</dbReference>
<dbReference type="Pfam" id="PF09261">
    <property type="entry name" value="Alpha-mann_mid"/>
    <property type="match status" value="1"/>
</dbReference>
<keyword evidence="4" id="KW-0326">Glycosidase</keyword>
<gene>
    <name evidence="6" type="ORF">F130042H8_13810</name>
</gene>
<protein>
    <submittedName>
        <fullName evidence="6">Alpha-mannosidase</fullName>
    </submittedName>
</protein>
<dbReference type="SUPFAM" id="SSF88713">
    <property type="entry name" value="Glycoside hydrolase/deacetylase"/>
    <property type="match status" value="1"/>
</dbReference>
<dbReference type="InterPro" id="IPR027291">
    <property type="entry name" value="Glyco_hydro_38_N_sf"/>
</dbReference>
<evidence type="ECO:0000313" key="6">
    <source>
        <dbReference type="EMBL" id="GAA6268321.1"/>
    </source>
</evidence>
<dbReference type="Gene3D" id="2.70.98.30">
    <property type="entry name" value="Golgi alpha-mannosidase II, domain 4"/>
    <property type="match status" value="1"/>
</dbReference>
<evidence type="ECO:0000313" key="7">
    <source>
        <dbReference type="Proteomes" id="UP001600894"/>
    </source>
</evidence>
<accession>A0ABQ0AWD5</accession>
<dbReference type="InterPro" id="IPR011330">
    <property type="entry name" value="Glyco_hydro/deAcase_b/a-brl"/>
</dbReference>
<dbReference type="InterPro" id="IPR000602">
    <property type="entry name" value="Glyco_hydro_38_N"/>
</dbReference>
<name>A0ABQ0AWD5_9FIRM</name>
<dbReference type="Pfam" id="PF17677">
    <property type="entry name" value="Glyco_hydro38C2"/>
    <property type="match status" value="1"/>
</dbReference>
<dbReference type="InterPro" id="IPR041147">
    <property type="entry name" value="GH38_C"/>
</dbReference>
<keyword evidence="2" id="KW-0479">Metal-binding</keyword>
<dbReference type="EMBL" id="BAABXL010000001">
    <property type="protein sequence ID" value="GAA6268321.1"/>
    <property type="molecule type" value="Genomic_DNA"/>
</dbReference>
<dbReference type="InterPro" id="IPR011013">
    <property type="entry name" value="Gal_mutarotase_sf_dom"/>
</dbReference>
<dbReference type="PANTHER" id="PTHR46017">
    <property type="entry name" value="ALPHA-MANNOSIDASE 2C1"/>
    <property type="match status" value="1"/>
</dbReference>
<dbReference type="Gene3D" id="1.20.1270.50">
    <property type="entry name" value="Glycoside hydrolase family 38, central domain"/>
    <property type="match status" value="1"/>
</dbReference>
<proteinExistence type="inferred from homology"/>
<dbReference type="RefSeq" id="WP_390469492.1">
    <property type="nucleotide sequence ID" value="NZ_BAABXL010000001.1"/>
</dbReference>